<dbReference type="OMA" id="VECALVM"/>
<dbReference type="InterPro" id="IPR040108">
    <property type="entry name" value="Laa1/Sip1/HEATR5"/>
</dbReference>
<dbReference type="GO" id="GO:0005794">
    <property type="term" value="C:Golgi apparatus"/>
    <property type="evidence" value="ECO:0007669"/>
    <property type="project" value="TreeGrafter"/>
</dbReference>
<evidence type="ECO:0000313" key="3">
    <source>
        <dbReference type="Proteomes" id="UP000030755"/>
    </source>
</evidence>
<dbReference type="PANTHER" id="PTHR21663:SF0">
    <property type="entry name" value="HEAT REPEAT-CONTAINING PROTEIN 5B"/>
    <property type="match status" value="1"/>
</dbReference>
<gene>
    <name evidence="2" type="ORF">O9G_005565</name>
</gene>
<dbReference type="EMBL" id="KE561336">
    <property type="protein sequence ID" value="EPZ30946.1"/>
    <property type="molecule type" value="Genomic_DNA"/>
</dbReference>
<evidence type="ECO:0000256" key="1">
    <source>
        <dbReference type="ARBA" id="ARBA00008304"/>
    </source>
</evidence>
<dbReference type="Gene3D" id="1.25.10.10">
    <property type="entry name" value="Leucine-rich Repeat Variant"/>
    <property type="match status" value="2"/>
</dbReference>
<dbReference type="PANTHER" id="PTHR21663">
    <property type="entry name" value="HYPOTHETICAL HEAT DOMAIN-CONTAINING"/>
    <property type="match status" value="1"/>
</dbReference>
<comment type="similarity">
    <text evidence="1">Belongs to the HEATR5 family.</text>
</comment>
<protein>
    <submittedName>
        <fullName evidence="2">HEAT and Armadillo domain-containing protein 1</fullName>
    </submittedName>
</protein>
<sequence>MTFEIDENACHRARCESILRDVLLLFITYGETKGLYEFCNSLLDLLTGAFKLFGDDDRVVLSVLGSVMEKVGSRVSTIGVEACIKNTVRIESIETLMKTLNGVGKAINEGIHKDVFKVMKGLMSDKNAQVRISAANCLNSLFMTSTIAIQFSEVENLVLFVLKCFDESELFRKALAKMIGNILASTQKPQCGVKIVDKKKKIVNKEGEQGGICSVIEMLNLLYTPISKMNGLSHETCMGLIEIYSVLFSILGAEIFEEEMTMVISHVLSFLDLPKIPSENMRESVGFIMKSLCLNSTEPFKIKMIQCVGELLKQNEKKEELNDDQIVCVLNQVSLLFVELDSLVSGAQEGIIEPLFNLLVYSSKVVQVNGARCLRMLVSAQPSLLSKFVNRLLNMIEKDMFNVVDDSKLLHKLYGHVIGLASILNVVNKKPLYISSDLILRIISKCMNLLKKEVKEASNVLTVQQTMAWILLTPLMALESNFIKIQLVQLMLFWNSIFSKNEALPTNEEHLMRYISVRLASLTCLNSFMFHQKPLMNLELTKRISKIVENALNVTPKVYEAINNNPINYLLVTRLFQCFSNLPVDAFESSATRLLQVCLDTFLKLPFDTSELFKRLNKNEYCLAKINKRINFEQFSKFQTSYENDTASVIASFLDEFNVPNKSSVLVINESIKLAARVAANQNVITQESCLNALLQNLKNGKENEEKILLFFSIFISEIKTIGSNKLIELSQELIQMFILHPDEMIRCIACEILGKLVKVNGQNEFTSNLIKTLVDQLINNKDCVAKGSFGLAIGCVMRELGSMTVGAHVKTVIGILMSLSSDANEIVSVWCLHSLSITIESSGIYFEEYLNPLMNLLNKLWFSLTNETNYEMMSKLLLSLIGMIGPELITIVDKCLIMMDWMFNQNESIINQGLLILQQIILFAPNVVDYKKIIPIIQTKMLNKNNTKGCVTCLRQLIQRDYKSVLKYSNYLINQFLAFLKDENNEIKETLIILCKFISIEDPFLILEISKNAQSGTNLIDLNNVKPENVLIVENILNSKLNWKTLVFLIQLLQISLKTNSNSEILIPKIHEFIKVSFNASTSVSDSLRLQGLLLLEDILLKFSLIEDPEFAGHSILEQYQAQITSAITPVFSSDVIPEIQSIGIKICSVYVSSGVSKDISTLGRILKPLTNCLDKIKGFFYLIN</sequence>
<dbReference type="InterPro" id="IPR011989">
    <property type="entry name" value="ARM-like"/>
</dbReference>
<keyword evidence="3" id="KW-1185">Reference proteome</keyword>
<dbReference type="AlphaFoldDB" id="A0A075AMQ4"/>
<dbReference type="GO" id="GO:0030139">
    <property type="term" value="C:endocytic vesicle"/>
    <property type="evidence" value="ECO:0007669"/>
    <property type="project" value="TreeGrafter"/>
</dbReference>
<reference evidence="2 3" key="1">
    <citation type="journal article" date="2013" name="Curr. Biol.">
        <title>Shared signatures of parasitism and phylogenomics unite Cryptomycota and microsporidia.</title>
        <authorList>
            <person name="James T.Y."/>
            <person name="Pelin A."/>
            <person name="Bonen L."/>
            <person name="Ahrendt S."/>
            <person name="Sain D."/>
            <person name="Corradi N."/>
            <person name="Stajich J.E."/>
        </authorList>
    </citation>
    <scope>NUCLEOTIDE SEQUENCE [LARGE SCALE GENOMIC DNA]</scope>
    <source>
        <strain evidence="2 3">CSF55</strain>
    </source>
</reference>
<evidence type="ECO:0000313" key="2">
    <source>
        <dbReference type="EMBL" id="EPZ30946.1"/>
    </source>
</evidence>
<dbReference type="STRING" id="988480.A0A075AMQ4"/>
<dbReference type="GO" id="GO:0008104">
    <property type="term" value="P:intracellular protein localization"/>
    <property type="evidence" value="ECO:0007669"/>
    <property type="project" value="TreeGrafter"/>
</dbReference>
<proteinExistence type="inferred from homology"/>
<dbReference type="GO" id="GO:0006897">
    <property type="term" value="P:endocytosis"/>
    <property type="evidence" value="ECO:0007669"/>
    <property type="project" value="TreeGrafter"/>
</dbReference>
<name>A0A075AMQ4_ROZAC</name>
<dbReference type="Proteomes" id="UP000030755">
    <property type="component" value="Unassembled WGS sequence"/>
</dbReference>
<dbReference type="InterPro" id="IPR016024">
    <property type="entry name" value="ARM-type_fold"/>
</dbReference>
<dbReference type="HOGENOM" id="CLU_272388_0_0_1"/>
<dbReference type="GO" id="GO:0042147">
    <property type="term" value="P:retrograde transport, endosome to Golgi"/>
    <property type="evidence" value="ECO:0007669"/>
    <property type="project" value="TreeGrafter"/>
</dbReference>
<dbReference type="SUPFAM" id="SSF48371">
    <property type="entry name" value="ARM repeat"/>
    <property type="match status" value="1"/>
</dbReference>
<dbReference type="InterPro" id="IPR046837">
    <property type="entry name" value="Laa1/Sip1/HEATR5-like_HEAT"/>
</dbReference>
<dbReference type="Pfam" id="PF20210">
    <property type="entry name" value="Laa1_Sip1_HTR5"/>
    <property type="match status" value="1"/>
</dbReference>
<accession>A0A075AMQ4</accession>
<dbReference type="GO" id="GO:0005829">
    <property type="term" value="C:cytosol"/>
    <property type="evidence" value="ECO:0007669"/>
    <property type="project" value="GOC"/>
</dbReference>
<dbReference type="GO" id="GO:0016020">
    <property type="term" value="C:membrane"/>
    <property type="evidence" value="ECO:0007669"/>
    <property type="project" value="TreeGrafter"/>
</dbReference>
<organism evidence="2 3">
    <name type="scientific">Rozella allomycis (strain CSF55)</name>
    <dbReference type="NCBI Taxonomy" id="988480"/>
    <lineage>
        <taxon>Eukaryota</taxon>
        <taxon>Fungi</taxon>
        <taxon>Fungi incertae sedis</taxon>
        <taxon>Cryptomycota</taxon>
        <taxon>Cryptomycota incertae sedis</taxon>
        <taxon>Rozella</taxon>
    </lineage>
</organism>
<dbReference type="OrthoDB" id="192608at2759"/>